<dbReference type="AlphaFoldDB" id="A0A915K382"/>
<dbReference type="WBParaSite" id="nRc.2.0.1.t33161-RA">
    <property type="protein sequence ID" value="nRc.2.0.1.t33161-RA"/>
    <property type="gene ID" value="nRc.2.0.1.g33161"/>
</dbReference>
<accession>A0A915K382</accession>
<dbReference type="Proteomes" id="UP000887565">
    <property type="component" value="Unplaced"/>
</dbReference>
<sequence>NNVSTFCNNNQPNSPLKKLATLSIRSGSTNFLAVLAKKSTTPDARSPNVASLFDGEMALTAAFLASTKTSWAFCNILKKIVDQSELSKFNDQHYTSPILANENV</sequence>
<organism evidence="1 2">
    <name type="scientific">Romanomermis culicivorax</name>
    <name type="common">Nematode worm</name>
    <dbReference type="NCBI Taxonomy" id="13658"/>
    <lineage>
        <taxon>Eukaryota</taxon>
        <taxon>Metazoa</taxon>
        <taxon>Ecdysozoa</taxon>
        <taxon>Nematoda</taxon>
        <taxon>Enoplea</taxon>
        <taxon>Dorylaimia</taxon>
        <taxon>Mermithida</taxon>
        <taxon>Mermithoidea</taxon>
        <taxon>Mermithidae</taxon>
        <taxon>Romanomermis</taxon>
    </lineage>
</organism>
<protein>
    <submittedName>
        <fullName evidence="2">Uncharacterized protein</fullName>
    </submittedName>
</protein>
<keyword evidence="1" id="KW-1185">Reference proteome</keyword>
<proteinExistence type="predicted"/>
<name>A0A915K382_ROMCU</name>
<evidence type="ECO:0000313" key="2">
    <source>
        <dbReference type="WBParaSite" id="nRc.2.0.1.t33161-RA"/>
    </source>
</evidence>
<reference evidence="2" key="1">
    <citation type="submission" date="2022-11" db="UniProtKB">
        <authorList>
            <consortium name="WormBaseParasite"/>
        </authorList>
    </citation>
    <scope>IDENTIFICATION</scope>
</reference>
<evidence type="ECO:0000313" key="1">
    <source>
        <dbReference type="Proteomes" id="UP000887565"/>
    </source>
</evidence>